<dbReference type="AlphaFoldDB" id="A0A494XY73"/>
<protein>
    <submittedName>
        <fullName evidence="1">PipA/GogA/GtgA family type III secretion system effector</fullName>
    </submittedName>
</protein>
<proteinExistence type="predicted"/>
<name>A0A494XY73_9BURK</name>
<dbReference type="InterPro" id="IPR010777">
    <property type="entry name" value="PipA"/>
</dbReference>
<evidence type="ECO:0000313" key="1">
    <source>
        <dbReference type="EMBL" id="RKP54704.1"/>
    </source>
</evidence>
<reference evidence="1 2" key="1">
    <citation type="submission" date="2018-10" db="EMBL/GenBank/DDBJ databases">
        <title>Robbsia sp. DHC34, isolated from soil.</title>
        <authorList>
            <person name="Gao Z.-H."/>
            <person name="Qiu L.-H."/>
        </authorList>
    </citation>
    <scope>NUCLEOTIDE SEQUENCE [LARGE SCALE GENOMIC DNA]</scope>
    <source>
        <strain evidence="1 2">DHC34</strain>
    </source>
</reference>
<organism evidence="1 2">
    <name type="scientific">Pararobbsia silviterrae</name>
    <dbReference type="NCBI Taxonomy" id="1792498"/>
    <lineage>
        <taxon>Bacteria</taxon>
        <taxon>Pseudomonadati</taxon>
        <taxon>Pseudomonadota</taxon>
        <taxon>Betaproteobacteria</taxon>
        <taxon>Burkholderiales</taxon>
        <taxon>Burkholderiaceae</taxon>
        <taxon>Pararobbsia</taxon>
    </lineage>
</organism>
<comment type="caution">
    <text evidence="1">The sequence shown here is derived from an EMBL/GenBank/DDBJ whole genome shotgun (WGS) entry which is preliminary data.</text>
</comment>
<dbReference type="Proteomes" id="UP000270342">
    <property type="component" value="Unassembled WGS sequence"/>
</dbReference>
<accession>A0A494XY73</accession>
<dbReference type="Pfam" id="PF07108">
    <property type="entry name" value="PipA"/>
    <property type="match status" value="1"/>
</dbReference>
<sequence length="253" mass="27567">MGGVMNHVDLPAPGPSGIRGRVRDALVACLSPADLAFHAANEALASRFPDLWPQVVNPSPARRLHDAMAQDGGHHYAVDALVSIMIFGPGAMDPDAPVDRATYLAVHTALAALLMNAYTQSETFRRLFNHAAQTTLPYRRWHLSPDDAFGTTIGDAQRWAAGDRAVMALNLDPADPDENDGNAYCDDNEYYASELGVQRFGLDRSFLHEVIHVLTELPDADGLHVRGPIVEYENIVLKEIGDPSPARITYACE</sequence>
<dbReference type="EMBL" id="RBZU01000005">
    <property type="protein sequence ID" value="RKP54704.1"/>
    <property type="molecule type" value="Genomic_DNA"/>
</dbReference>
<gene>
    <name evidence="1" type="ORF">D7S86_13735</name>
</gene>
<keyword evidence="2" id="KW-1185">Reference proteome</keyword>
<evidence type="ECO:0000313" key="2">
    <source>
        <dbReference type="Proteomes" id="UP000270342"/>
    </source>
</evidence>